<reference evidence="3 4" key="1">
    <citation type="submission" date="2014-11" db="EMBL/GenBank/DDBJ databases">
        <title>Draft genome sequence of Kirrobacter mercurialis.</title>
        <authorList>
            <person name="Coil D.A."/>
            <person name="Eisen J.A."/>
        </authorList>
    </citation>
    <scope>NUCLEOTIDE SEQUENCE [LARGE SCALE GENOMIC DNA]</scope>
    <source>
        <strain evidence="3 4">Coronado</strain>
    </source>
</reference>
<feature type="transmembrane region" description="Helical" evidence="1">
    <location>
        <begin position="82"/>
        <end position="102"/>
    </location>
</feature>
<gene>
    <name evidence="3" type="ORF">PK98_01830</name>
</gene>
<dbReference type="STRING" id="1572751.PK98_01830"/>
<dbReference type="Proteomes" id="UP000030988">
    <property type="component" value="Unassembled WGS sequence"/>
</dbReference>
<dbReference type="InterPro" id="IPR012373">
    <property type="entry name" value="Ferrdict_sens_TM"/>
</dbReference>
<feature type="domain" description="FecR protein" evidence="2">
    <location>
        <begin position="107"/>
        <end position="199"/>
    </location>
</feature>
<protein>
    <recommendedName>
        <fullName evidence="2">FecR protein domain-containing protein</fullName>
    </recommendedName>
</protein>
<name>A0A0B2C0D8_9SPHN</name>
<keyword evidence="1" id="KW-0472">Membrane</keyword>
<dbReference type="Gene3D" id="2.60.120.1440">
    <property type="match status" value="1"/>
</dbReference>
<dbReference type="Pfam" id="PF04773">
    <property type="entry name" value="FecR"/>
    <property type="match status" value="1"/>
</dbReference>
<keyword evidence="4" id="KW-1185">Reference proteome</keyword>
<keyword evidence="1" id="KW-0812">Transmembrane</keyword>
<dbReference type="GO" id="GO:0016989">
    <property type="term" value="F:sigma factor antagonist activity"/>
    <property type="evidence" value="ECO:0007669"/>
    <property type="project" value="TreeGrafter"/>
</dbReference>
<proteinExistence type="predicted"/>
<dbReference type="PANTHER" id="PTHR30273">
    <property type="entry name" value="PERIPLASMIC SIGNAL SENSOR AND SIGMA FACTOR ACTIVATOR FECR-RELATED"/>
    <property type="match status" value="1"/>
</dbReference>
<dbReference type="AlphaFoldDB" id="A0A0B2C0D8"/>
<dbReference type="RefSeq" id="WP_039093845.1">
    <property type="nucleotide sequence ID" value="NZ_JTDN01000001.1"/>
</dbReference>
<dbReference type="EMBL" id="JTDN01000001">
    <property type="protein sequence ID" value="KHL25461.1"/>
    <property type="molecule type" value="Genomic_DNA"/>
</dbReference>
<accession>A0A0B2C0D8</accession>
<evidence type="ECO:0000256" key="1">
    <source>
        <dbReference type="SAM" id="Phobius"/>
    </source>
</evidence>
<dbReference type="OrthoDB" id="7429207at2"/>
<comment type="caution">
    <text evidence="3">The sequence shown here is derived from an EMBL/GenBank/DDBJ whole genome shotgun (WGS) entry which is preliminary data.</text>
</comment>
<dbReference type="InterPro" id="IPR006860">
    <property type="entry name" value="FecR"/>
</dbReference>
<evidence type="ECO:0000259" key="2">
    <source>
        <dbReference type="Pfam" id="PF04773"/>
    </source>
</evidence>
<organism evidence="3 4">
    <name type="scientific">Croceibacterium mercuriale</name>
    <dbReference type="NCBI Taxonomy" id="1572751"/>
    <lineage>
        <taxon>Bacteria</taxon>
        <taxon>Pseudomonadati</taxon>
        <taxon>Pseudomonadota</taxon>
        <taxon>Alphaproteobacteria</taxon>
        <taxon>Sphingomonadales</taxon>
        <taxon>Erythrobacteraceae</taxon>
        <taxon>Croceibacterium</taxon>
    </lineage>
</organism>
<sequence length="323" mass="34609">MSDAREIEQSACEWVVRAPLSPAEEAARDAWVAADERHAGALLRAEAAWHLLGDVPDSAATLSMADAATVAPGPAPRRRWRLALSGMVAAAAAVTLALVAPWQVAGDRMATRSGEIRRVPLADGSVTLIDGGSELVVDLQPKERRVTLVRGEAWFDVQRDEQRPFVLDAGRAQVQVLGTEFAVERIGGSVRVSVTEGSVSTWSTATPGVQQILHAGQSALFPASGQTPQVITEPEAMERRLAWRQGSIALSGETLYEAALRFNRYNHQQLVIEGAALRQQRLVGLFRIGDPQGFAADAATLLGASVDVTGNTIRLREKDSAQP</sequence>
<keyword evidence="1" id="KW-1133">Transmembrane helix</keyword>
<dbReference type="PIRSF" id="PIRSF018266">
    <property type="entry name" value="FecR"/>
    <property type="match status" value="1"/>
</dbReference>
<dbReference type="PANTHER" id="PTHR30273:SF2">
    <property type="entry name" value="PROTEIN FECR"/>
    <property type="match status" value="1"/>
</dbReference>
<evidence type="ECO:0000313" key="4">
    <source>
        <dbReference type="Proteomes" id="UP000030988"/>
    </source>
</evidence>
<evidence type="ECO:0000313" key="3">
    <source>
        <dbReference type="EMBL" id="KHL25461.1"/>
    </source>
</evidence>